<proteinExistence type="predicted"/>
<dbReference type="OrthoDB" id="8001474at2"/>
<dbReference type="HOGENOM" id="CLU_1658762_0_0_5"/>
<dbReference type="RefSeq" id="WP_015930138.1">
    <property type="nucleotide sequence ID" value="NC_011894.1"/>
</dbReference>
<evidence type="ECO:0000313" key="1">
    <source>
        <dbReference type="EMBL" id="ACL58481.1"/>
    </source>
</evidence>
<dbReference type="STRING" id="460265.Mnod_3572"/>
<reference evidence="1 2" key="1">
    <citation type="submission" date="2009-01" db="EMBL/GenBank/DDBJ databases">
        <title>Complete sequence of chromosome of Methylobacterium nodulans ORS 2060.</title>
        <authorList>
            <consortium name="US DOE Joint Genome Institute"/>
            <person name="Lucas S."/>
            <person name="Copeland A."/>
            <person name="Lapidus A."/>
            <person name="Glavina del Rio T."/>
            <person name="Dalin E."/>
            <person name="Tice H."/>
            <person name="Bruce D."/>
            <person name="Goodwin L."/>
            <person name="Pitluck S."/>
            <person name="Sims D."/>
            <person name="Brettin T."/>
            <person name="Detter J.C."/>
            <person name="Han C."/>
            <person name="Larimer F."/>
            <person name="Land M."/>
            <person name="Hauser L."/>
            <person name="Kyrpides N."/>
            <person name="Ivanova N."/>
            <person name="Marx C.J."/>
            <person name="Richardson P."/>
        </authorList>
    </citation>
    <scope>NUCLEOTIDE SEQUENCE [LARGE SCALE GENOMIC DNA]</scope>
    <source>
        <strain evidence="2">LMG 21967 / CNCM I-2342 / ORS 2060</strain>
    </source>
</reference>
<organism evidence="1 2">
    <name type="scientific">Methylobacterium nodulans (strain LMG 21967 / CNCM I-2342 / ORS 2060)</name>
    <dbReference type="NCBI Taxonomy" id="460265"/>
    <lineage>
        <taxon>Bacteria</taxon>
        <taxon>Pseudomonadati</taxon>
        <taxon>Pseudomonadota</taxon>
        <taxon>Alphaproteobacteria</taxon>
        <taxon>Hyphomicrobiales</taxon>
        <taxon>Methylobacteriaceae</taxon>
        <taxon>Methylobacterium</taxon>
    </lineage>
</organism>
<accession>B8INW5</accession>
<name>B8INW5_METNO</name>
<dbReference type="EMBL" id="CP001349">
    <property type="protein sequence ID" value="ACL58481.1"/>
    <property type="molecule type" value="Genomic_DNA"/>
</dbReference>
<gene>
    <name evidence="1" type="ordered locus">Mnod_3572</name>
</gene>
<dbReference type="Proteomes" id="UP000008207">
    <property type="component" value="Chromosome"/>
</dbReference>
<dbReference type="AlphaFoldDB" id="B8INW5"/>
<dbReference type="KEGG" id="mno:Mnod_3572"/>
<sequence length="159" mass="16725">MTGPARLRPLQVDPLSDAFAAAYEAGATVGQVAALHQVSKGRVARALRRRCGVRLRTRSEASVLGNANSSWTRIRTEQAHDQLAALRAANQGKPERIAACLARAIHALRARVRIAGPMPADARRIAAAHAAGLTLDDIAMVFGVGPVEAVAAIAAQRGR</sequence>
<protein>
    <submittedName>
        <fullName evidence="1">Uncharacterized protein</fullName>
    </submittedName>
</protein>
<keyword evidence="2" id="KW-1185">Reference proteome</keyword>
<evidence type="ECO:0000313" key="2">
    <source>
        <dbReference type="Proteomes" id="UP000008207"/>
    </source>
</evidence>